<evidence type="ECO:0000256" key="1">
    <source>
        <dbReference type="SAM" id="SignalP"/>
    </source>
</evidence>
<keyword evidence="1" id="KW-0732">Signal</keyword>
<name>A0A813DJQ2_POLGL</name>
<dbReference type="Pfam" id="PF13383">
    <property type="entry name" value="Methyltransf_22"/>
    <property type="match status" value="3"/>
</dbReference>
<reference evidence="3" key="1">
    <citation type="submission" date="2021-02" db="EMBL/GenBank/DDBJ databases">
        <authorList>
            <person name="Dougan E. K."/>
            <person name="Rhodes N."/>
            <person name="Thang M."/>
            <person name="Chan C."/>
        </authorList>
    </citation>
    <scope>NUCLEOTIDE SEQUENCE</scope>
</reference>
<dbReference type="AlphaFoldDB" id="A0A813DJQ2"/>
<feature type="domain" description="Methyltransferase" evidence="2">
    <location>
        <begin position="80"/>
        <end position="227"/>
    </location>
</feature>
<keyword evidence="4" id="KW-1185">Reference proteome</keyword>
<evidence type="ECO:0000313" key="4">
    <source>
        <dbReference type="Proteomes" id="UP000654075"/>
    </source>
</evidence>
<protein>
    <recommendedName>
        <fullName evidence="2">Methyltransferase domain-containing protein</fullName>
    </recommendedName>
</protein>
<organism evidence="3 4">
    <name type="scientific">Polarella glacialis</name>
    <name type="common">Dinoflagellate</name>
    <dbReference type="NCBI Taxonomy" id="89957"/>
    <lineage>
        <taxon>Eukaryota</taxon>
        <taxon>Sar</taxon>
        <taxon>Alveolata</taxon>
        <taxon>Dinophyceae</taxon>
        <taxon>Suessiales</taxon>
        <taxon>Suessiaceae</taxon>
        <taxon>Polarella</taxon>
    </lineage>
</organism>
<feature type="chain" id="PRO_5032846120" description="Methyltransferase domain-containing protein" evidence="1">
    <location>
        <begin position="34"/>
        <end position="742"/>
    </location>
</feature>
<feature type="signal peptide" evidence="1">
    <location>
        <begin position="1"/>
        <end position="33"/>
    </location>
</feature>
<accession>A0A813DJQ2</accession>
<comment type="caution">
    <text evidence="3">The sequence shown here is derived from an EMBL/GenBank/DDBJ whole genome shotgun (WGS) entry which is preliminary data.</text>
</comment>
<proteinExistence type="predicted"/>
<dbReference type="OrthoDB" id="10006218at2759"/>
<dbReference type="InterPro" id="IPR026913">
    <property type="entry name" value="METTL24"/>
</dbReference>
<feature type="domain" description="Methyltransferase" evidence="2">
    <location>
        <begin position="558"/>
        <end position="717"/>
    </location>
</feature>
<evidence type="ECO:0000259" key="2">
    <source>
        <dbReference type="Pfam" id="PF13383"/>
    </source>
</evidence>
<dbReference type="PANTHER" id="PTHR32026">
    <property type="entry name" value="METHYLTRANSFERASE-LIKE PROTEIN 24"/>
    <property type="match status" value="1"/>
</dbReference>
<dbReference type="EMBL" id="CAJNNV010001996">
    <property type="protein sequence ID" value="CAE8586290.1"/>
    <property type="molecule type" value="Genomic_DNA"/>
</dbReference>
<dbReference type="Proteomes" id="UP000654075">
    <property type="component" value="Unassembled WGS sequence"/>
</dbReference>
<evidence type="ECO:0000313" key="3">
    <source>
        <dbReference type="EMBL" id="CAE8586290.1"/>
    </source>
</evidence>
<gene>
    <name evidence="3" type="ORF">PGLA1383_LOCUS5165</name>
</gene>
<dbReference type="InterPro" id="IPR025714">
    <property type="entry name" value="Methyltranfer_dom"/>
</dbReference>
<feature type="domain" description="Methyltransferase" evidence="2">
    <location>
        <begin position="319"/>
        <end position="466"/>
    </location>
</feature>
<sequence>MISGNQLKLLSVLGVLSCASLYVLDGVLRQGDGQGVAQTLTNNKVRNAQSPSHAIMRDWKCPSSLFYGGYTGGKGGKLPEGDGGRWVCDPVGIAKAAEDVSGPGCLIYSIGSDGEFSFEKAIHDQISNKCEIHTFDRNPNEFYLRPEYNPGYPHERVPSFVNYHIGELSRSKNLAQLVKDLGHNRRTIEILKIDCEGCEHDTYKEWLDADVDVRQILGEFHGYTEQFSRFFIEKGYAVFHSGGGINPEMSYVKLPMRETAMVSPMMLALDARRPQQLPSSQPVAKTIEEIEILRRLRWKCPSSLFYGGYTGGKGGKLPEGDGGRWVCDPVGIAKAAEDVSGPGCLIYSIGSDGEFSFEKAIHDQISNKCEIHTFDRNPNEFYLRPEYNPGYPHERVPSFVNYHIGELSRSKNLAQLVKDLGHNGRTIEILKIDCEGCEHDTYKEWLDADVDVRQILGEFHGYTEQFSRFFIEKGYAVFHSGAGSDPEMSYVKLPMRESAMVSPMMLALDARRPQQLPSLQPVAKTIEEIEILRRLRWKCPSSLFYGGYTGGKGGKLPEGDGGRWVCDPVGIAKAAEDVSGPGCLIYSIGSDGEFSFEKAIHDQISNKCEIHTFDRNPNEFYLRPEYNPGYPHERVPSFVNYHIGELSRSKNLAQLVKDLGHNGRTIEILKIDCEGCEHDTYKEWLDADVDVRQLLGEFHGYTEQFSRFFIEKGYAVFHSGAGINPEMSYVKLPMRESAMVSP</sequence>